<dbReference type="InterPro" id="IPR036812">
    <property type="entry name" value="NAD(P)_OxRdtase_dom_sf"/>
</dbReference>
<comment type="caution">
    <text evidence="8">The sequence shown here is derived from an EMBL/GenBank/DDBJ whole genome shotgun (WGS) entry which is preliminary data.</text>
</comment>
<accession>A0A2T0M6E5</accession>
<evidence type="ECO:0000256" key="2">
    <source>
        <dbReference type="ARBA" id="ARBA00022857"/>
    </source>
</evidence>
<comment type="similarity">
    <text evidence="1">Belongs to the aldo/keto reductase family.</text>
</comment>
<dbReference type="InterPro" id="IPR020471">
    <property type="entry name" value="AKR"/>
</dbReference>
<dbReference type="PANTHER" id="PTHR43827:SF3">
    <property type="entry name" value="NADP-DEPENDENT OXIDOREDUCTASE DOMAIN-CONTAINING PROTEIN"/>
    <property type="match status" value="1"/>
</dbReference>
<dbReference type="GO" id="GO:0016616">
    <property type="term" value="F:oxidoreductase activity, acting on the CH-OH group of donors, NAD or NADP as acceptor"/>
    <property type="evidence" value="ECO:0007669"/>
    <property type="project" value="UniProtKB-ARBA"/>
</dbReference>
<evidence type="ECO:0000256" key="3">
    <source>
        <dbReference type="ARBA" id="ARBA00023002"/>
    </source>
</evidence>
<dbReference type="InterPro" id="IPR018170">
    <property type="entry name" value="Aldo/ket_reductase_CS"/>
</dbReference>
<feature type="binding site" evidence="5">
    <location>
        <position position="110"/>
    </location>
    <ligand>
        <name>substrate</name>
    </ligand>
</feature>
<dbReference type="EMBL" id="PVYX01000003">
    <property type="protein sequence ID" value="PRX53057.1"/>
    <property type="molecule type" value="Genomic_DNA"/>
</dbReference>
<reference evidence="8 9" key="1">
    <citation type="submission" date="2018-03" db="EMBL/GenBank/DDBJ databases">
        <title>Genomic Encyclopedia of Archaeal and Bacterial Type Strains, Phase II (KMG-II): from individual species to whole genera.</title>
        <authorList>
            <person name="Goeker M."/>
        </authorList>
    </citation>
    <scope>NUCLEOTIDE SEQUENCE [LARGE SCALE GENOMIC DNA]</scope>
    <source>
        <strain evidence="8 9">DSM 25027</strain>
    </source>
</reference>
<feature type="active site" description="Proton donor" evidence="4">
    <location>
        <position position="52"/>
    </location>
</feature>
<dbReference type="PANTHER" id="PTHR43827">
    <property type="entry name" value="2,5-DIKETO-D-GLUCONIC ACID REDUCTASE"/>
    <property type="match status" value="1"/>
</dbReference>
<dbReference type="Proteomes" id="UP000237640">
    <property type="component" value="Unassembled WGS sequence"/>
</dbReference>
<dbReference type="Pfam" id="PF00248">
    <property type="entry name" value="Aldo_ket_red"/>
    <property type="match status" value="1"/>
</dbReference>
<proteinExistence type="inferred from homology"/>
<sequence length="273" mass="31248">MEGGEYFELNNQLKMPKIGLGVLFAKNDQEVENAVVSALESGYRKIDTASAYENEEGVGKAIQRSGVPREDIFLGTKVWNTEQGYDTTLEAFKRSLGRLQTDYVDLYLIHWPVKSKYKETYRAMEEIYKKGLAKAIGVCNFSMDQLQDLMEHSEIVPAINQVEIHPHYSQPELLDFANQHGIQLEAWRPIMMGEVLKIPELVEIGNRYNKSPVQISLRWLVQRGVAVIPKSVTPKRIKENINIFDFELSKTEMDVIEGLNQNRNLGEDLSHIF</sequence>
<protein>
    <submittedName>
        <fullName evidence="8">Diketogulonate reductase-like aldo/keto reductase</fullName>
    </submittedName>
</protein>
<dbReference type="PROSITE" id="PS00062">
    <property type="entry name" value="ALDOKETO_REDUCTASE_2"/>
    <property type="match status" value="1"/>
</dbReference>
<keyword evidence="9" id="KW-1185">Reference proteome</keyword>
<gene>
    <name evidence="8" type="ORF">CLV81_3958</name>
</gene>
<dbReference type="PROSITE" id="PS00063">
    <property type="entry name" value="ALDOKETO_REDUCTASE_3"/>
    <property type="match status" value="1"/>
</dbReference>
<evidence type="ECO:0000259" key="7">
    <source>
        <dbReference type="Pfam" id="PF00248"/>
    </source>
</evidence>
<evidence type="ECO:0000256" key="6">
    <source>
        <dbReference type="PIRSR" id="PIRSR000097-3"/>
    </source>
</evidence>
<dbReference type="InterPro" id="IPR023210">
    <property type="entry name" value="NADP_OxRdtase_dom"/>
</dbReference>
<organism evidence="8 9">
    <name type="scientific">Flagellimonas meridianipacifica</name>
    <dbReference type="NCBI Taxonomy" id="1080225"/>
    <lineage>
        <taxon>Bacteria</taxon>
        <taxon>Pseudomonadati</taxon>
        <taxon>Bacteroidota</taxon>
        <taxon>Flavobacteriia</taxon>
        <taxon>Flavobacteriales</taxon>
        <taxon>Flavobacteriaceae</taxon>
        <taxon>Flagellimonas</taxon>
    </lineage>
</organism>
<dbReference type="AlphaFoldDB" id="A0A2T0M6E5"/>
<name>A0A2T0M6E5_9FLAO</name>
<feature type="domain" description="NADP-dependent oxidoreductase" evidence="7">
    <location>
        <begin position="25"/>
        <end position="260"/>
    </location>
</feature>
<evidence type="ECO:0000313" key="8">
    <source>
        <dbReference type="EMBL" id="PRX53057.1"/>
    </source>
</evidence>
<dbReference type="Gene3D" id="3.20.20.100">
    <property type="entry name" value="NADP-dependent oxidoreductase domain"/>
    <property type="match status" value="1"/>
</dbReference>
<dbReference type="PRINTS" id="PR00069">
    <property type="entry name" value="ALDKETRDTASE"/>
</dbReference>
<evidence type="ECO:0000256" key="4">
    <source>
        <dbReference type="PIRSR" id="PIRSR000097-1"/>
    </source>
</evidence>
<dbReference type="OrthoDB" id="9804790at2"/>
<dbReference type="FunFam" id="3.20.20.100:FF:000015">
    <property type="entry name" value="Oxidoreductase, aldo/keto reductase family"/>
    <property type="match status" value="1"/>
</dbReference>
<keyword evidence="3" id="KW-0560">Oxidoreductase</keyword>
<dbReference type="SUPFAM" id="SSF51430">
    <property type="entry name" value="NAD(P)-linked oxidoreductase"/>
    <property type="match status" value="1"/>
</dbReference>
<evidence type="ECO:0000256" key="5">
    <source>
        <dbReference type="PIRSR" id="PIRSR000097-2"/>
    </source>
</evidence>
<dbReference type="PIRSF" id="PIRSF000097">
    <property type="entry name" value="AKR"/>
    <property type="match status" value="1"/>
</dbReference>
<keyword evidence="2" id="KW-0521">NADP</keyword>
<feature type="site" description="Lowers pKa of active site Tyr" evidence="6">
    <location>
        <position position="77"/>
    </location>
</feature>
<evidence type="ECO:0000256" key="1">
    <source>
        <dbReference type="ARBA" id="ARBA00007905"/>
    </source>
</evidence>
<evidence type="ECO:0000313" key="9">
    <source>
        <dbReference type="Proteomes" id="UP000237640"/>
    </source>
</evidence>